<dbReference type="AlphaFoldDB" id="A0A839RSK5"/>
<dbReference type="PANTHER" id="PTHR34301">
    <property type="entry name" value="DNA-BINDING PROTEIN-RELATED"/>
    <property type="match status" value="1"/>
</dbReference>
<gene>
    <name evidence="1" type="ORF">FHU29_003667</name>
</gene>
<evidence type="ECO:0008006" key="3">
    <source>
        <dbReference type="Google" id="ProtNLM"/>
    </source>
</evidence>
<accession>A0A839RSK5</accession>
<dbReference type="Proteomes" id="UP000567922">
    <property type="component" value="Unassembled WGS sequence"/>
</dbReference>
<dbReference type="SUPFAM" id="SSF52540">
    <property type="entry name" value="P-loop containing nucleoside triphosphate hydrolases"/>
    <property type="match status" value="1"/>
</dbReference>
<evidence type="ECO:0000313" key="2">
    <source>
        <dbReference type="Proteomes" id="UP000567922"/>
    </source>
</evidence>
<dbReference type="Gene3D" id="3.40.50.300">
    <property type="entry name" value="P-loop containing nucleotide triphosphate hydrolases"/>
    <property type="match status" value="1"/>
</dbReference>
<organism evidence="1 2">
    <name type="scientific">Hoyosella altamirensis</name>
    <dbReference type="NCBI Taxonomy" id="616997"/>
    <lineage>
        <taxon>Bacteria</taxon>
        <taxon>Bacillati</taxon>
        <taxon>Actinomycetota</taxon>
        <taxon>Actinomycetes</taxon>
        <taxon>Mycobacteriales</taxon>
        <taxon>Hoyosellaceae</taxon>
        <taxon>Hoyosella</taxon>
    </lineage>
</organism>
<reference evidence="1 2" key="1">
    <citation type="submission" date="2020-08" db="EMBL/GenBank/DDBJ databases">
        <title>Sequencing the genomes of 1000 actinobacteria strains.</title>
        <authorList>
            <person name="Klenk H.-P."/>
        </authorList>
    </citation>
    <scope>NUCLEOTIDE SEQUENCE [LARGE SCALE GENOMIC DNA]</scope>
    <source>
        <strain evidence="1 2">DSM 45258</strain>
    </source>
</reference>
<dbReference type="RefSeq" id="WP_157094964.1">
    <property type="nucleotide sequence ID" value="NZ_BDDI01000004.1"/>
</dbReference>
<keyword evidence="2" id="KW-1185">Reference proteome</keyword>
<dbReference type="EMBL" id="JACHWS010000003">
    <property type="protein sequence ID" value="MBB3039198.1"/>
    <property type="molecule type" value="Genomic_DNA"/>
</dbReference>
<dbReference type="InterPro" id="IPR027417">
    <property type="entry name" value="P-loop_NTPase"/>
</dbReference>
<sequence>MANSPLPSPYAPGAGTLPPVIAGRGKHLSVVEDYIHAAAHLGRAPGSPIAYSGVRGMGKTVLLKHAENSIREYSAAVGITTSLLACKGERLLPLLAQGLRNTAAERELTTQPAWRRWAERVESFTIEVALTGASVNVELGNKEPRNLTDFGYQAFVRIIEDLVTLARVDDKKRPVIGVCVDELQEADREHITEFAAAIQEITSKQLPVIFLVGGLANLPEVISEAATFGERFRYLPLTKLSLSASVEALVQPAEQLHVSWTKEALTEVISAAKGFPHLIQLYGEETWHAATPAKGSTLLASHAQSGIAEGRSALYNGMFQARWRRSTEREKDFLAAMAKHGDTDMPIRQIAEALGKNPQQISPLRASLIAKGTIYAPRHGRIEFTMPGFADFITDVLKE</sequence>
<evidence type="ECO:0000313" key="1">
    <source>
        <dbReference type="EMBL" id="MBB3039198.1"/>
    </source>
</evidence>
<proteinExistence type="predicted"/>
<name>A0A839RSK5_9ACTN</name>
<dbReference type="PANTHER" id="PTHR34301:SF8">
    <property type="entry name" value="ATPASE DOMAIN-CONTAINING PROTEIN"/>
    <property type="match status" value="1"/>
</dbReference>
<protein>
    <recommendedName>
        <fullName evidence="3">Orc1-like AAA ATPase domain-containing protein</fullName>
    </recommendedName>
</protein>
<comment type="caution">
    <text evidence="1">The sequence shown here is derived from an EMBL/GenBank/DDBJ whole genome shotgun (WGS) entry which is preliminary data.</text>
</comment>
<dbReference type="OrthoDB" id="2020141at2"/>